<evidence type="ECO:0000256" key="11">
    <source>
        <dbReference type="ARBA" id="ARBA00023239"/>
    </source>
</evidence>
<sequence length="1047" mass="118351">MVKQNVDVVIGPPCPHSAEMMAYLSTYYSKVILGWGMVIDSKFSEADRFKYLTKVMPDSLKMMESLVQMFEMFEWNRVAIFYTPNQVKYCDTIINDASIAFSDDSTYVVDIVQEVVWDDQGSDYLRNQLLRTKSIARIILMCLDTPQSRREFMKIASHLDMVSEEYVYVMLGMRGFAFVNQRLSSCISDDKAAPISTLSNGLTPFWEDLDNNHTDDSIVKDAARRMLTIDMNGDDVDPQMLKNFQEHVVERVRQDPLYCSTSACLANNGKPMAIWARHLYDIFYLYGLSLNDSLGMDPIGGHSNASFITQAMKRSFIGLTGLVTINANGSRIPLFSAYVLDANFNQVTAINFTITDGRPVMTKGYTNEATTLWGTRGGQRPRARPKCGYTGSDCPKPFWEQNGTYIMAASALLVLLLIAAIVVIIYAIRIRKEEEEQQRLLWQIPYANLRKPPTSHERQQQSKRSLQSGPSVMTGGSRLTESSFGYFDIYYLNNETVLTRKYTAAVQPNHIQMRKLDHDNINRFIGLSIDGSEYVAVWRMCTRGTLQELISRGSLWLDPFFMLCIIKDIAEGLRFLHSSIIGCHGRLCSNCCLVSDSWQVKVSDYGTGSLQEDNRAKKKRLLWLAPEHLRSSETSAKISKEGDIFSFAIIASEVATRKEAWNMSERKEQIDELLYMLKKGGPAAPRPDLNIDGEFNVSVLHLIRDCWNEKPENRPTSEILCRMLESMMPSKKSNLMDHMFNMLEEYTTTLELDVEEQTKQLVEVKKKADILLERMLPRQVMDRLKLGQAVEPESFASVTVFFSDVVKFTLLAAKCTAFQTVNLLNDLYNGFDSLIEEHSVYKVESIGDGYLCVSGLPVRNGSAHIREIAELSLSFMKFVDEFKLAALPKEKVQLRIGFNSGSCVAGVVGLSMPRYCLFGDTVNIASRMESSGKAGHIHISKEAHDLLINEYHEDYETRPRGDVIIKGKGVMETFWLIGRRIASFSESPRPDERAMQVSNNNSEQTKDDSSLPAELATTEKASALIPGIVSSNTMYRDYLLKTTMDIP</sequence>
<dbReference type="GO" id="GO:0004016">
    <property type="term" value="F:adenylate cyclase activity"/>
    <property type="evidence" value="ECO:0007669"/>
    <property type="project" value="TreeGrafter"/>
</dbReference>
<dbReference type="GO" id="GO:0035556">
    <property type="term" value="P:intracellular signal transduction"/>
    <property type="evidence" value="ECO:0007669"/>
    <property type="project" value="InterPro"/>
</dbReference>
<reference evidence="20" key="1">
    <citation type="submission" date="2020-12" db="UniProtKB">
        <authorList>
            <consortium name="WormBaseParasite"/>
        </authorList>
    </citation>
    <scope>IDENTIFICATION</scope>
    <source>
        <strain evidence="20">MHco3</strain>
    </source>
</reference>
<keyword evidence="5" id="KW-0732">Signal</keyword>
<evidence type="ECO:0000256" key="9">
    <source>
        <dbReference type="ARBA" id="ARBA00023170"/>
    </source>
</evidence>
<dbReference type="GO" id="GO:0007168">
    <property type="term" value="P:receptor guanylyl cyclase signaling pathway"/>
    <property type="evidence" value="ECO:0007669"/>
    <property type="project" value="TreeGrafter"/>
</dbReference>
<name>A0A7I4YPW2_HAECO</name>
<evidence type="ECO:0000256" key="4">
    <source>
        <dbReference type="ARBA" id="ARBA00022692"/>
    </source>
</evidence>
<evidence type="ECO:0000256" key="13">
    <source>
        <dbReference type="RuleBase" id="RU000405"/>
    </source>
</evidence>
<feature type="compositionally biased region" description="Polar residues" evidence="15">
    <location>
        <begin position="462"/>
        <end position="471"/>
    </location>
</feature>
<dbReference type="PROSITE" id="PS50011">
    <property type="entry name" value="PROTEIN_KINASE_DOM"/>
    <property type="match status" value="1"/>
</dbReference>
<dbReference type="EC" id="4.6.1.2" evidence="3 14"/>
<evidence type="ECO:0000259" key="18">
    <source>
        <dbReference type="PROSITE" id="PS50125"/>
    </source>
</evidence>
<dbReference type="AlphaFoldDB" id="A0A7I4YPW2"/>
<dbReference type="SUPFAM" id="SSF55073">
    <property type="entry name" value="Nucleotide cyclase"/>
    <property type="match status" value="1"/>
</dbReference>
<evidence type="ECO:0000313" key="20">
    <source>
        <dbReference type="WBParaSite" id="HCON_00122310-00001"/>
    </source>
</evidence>
<dbReference type="GO" id="GO:0001653">
    <property type="term" value="F:peptide receptor activity"/>
    <property type="evidence" value="ECO:0007669"/>
    <property type="project" value="TreeGrafter"/>
</dbReference>
<dbReference type="PANTHER" id="PTHR11920:SF71">
    <property type="entry name" value="RECEPTOR-TYPE GUANYLATE CYCLASE GCY-19"/>
    <property type="match status" value="1"/>
</dbReference>
<feature type="domain" description="Guanylate cyclase" evidence="18">
    <location>
        <begin position="799"/>
        <end position="929"/>
    </location>
</feature>
<feature type="domain" description="Protein kinase" evidence="17">
    <location>
        <begin position="460"/>
        <end position="728"/>
    </location>
</feature>
<comment type="similarity">
    <text evidence="13">Belongs to the adenylyl cyclase class-4/guanylyl cyclase family.</text>
</comment>
<keyword evidence="19" id="KW-1185">Reference proteome</keyword>
<keyword evidence="7 16" id="KW-1133">Transmembrane helix</keyword>
<dbReference type="InterPro" id="IPR050401">
    <property type="entry name" value="Cyclic_nucleotide_synthase"/>
</dbReference>
<dbReference type="GO" id="GO:0005886">
    <property type="term" value="C:plasma membrane"/>
    <property type="evidence" value="ECO:0007669"/>
    <property type="project" value="TreeGrafter"/>
</dbReference>
<dbReference type="CDD" id="cd07302">
    <property type="entry name" value="CHD"/>
    <property type="match status" value="1"/>
</dbReference>
<dbReference type="Proteomes" id="UP000025227">
    <property type="component" value="Unplaced"/>
</dbReference>
<keyword evidence="9" id="KW-0675">Receptor</keyword>
<dbReference type="GO" id="GO:0004383">
    <property type="term" value="F:guanylate cyclase activity"/>
    <property type="evidence" value="ECO:0007669"/>
    <property type="project" value="UniProtKB-EC"/>
</dbReference>
<evidence type="ECO:0000256" key="3">
    <source>
        <dbReference type="ARBA" id="ARBA00012202"/>
    </source>
</evidence>
<feature type="transmembrane region" description="Helical" evidence="16">
    <location>
        <begin position="405"/>
        <end position="428"/>
    </location>
</feature>
<keyword evidence="4 16" id="KW-0812">Transmembrane</keyword>
<comment type="subcellular location">
    <subcellularLocation>
        <location evidence="2">Membrane</location>
        <topology evidence="2">Single-pass type I membrane protein</topology>
    </subcellularLocation>
</comment>
<evidence type="ECO:0000256" key="7">
    <source>
        <dbReference type="ARBA" id="ARBA00022989"/>
    </source>
</evidence>
<dbReference type="InterPro" id="IPR001054">
    <property type="entry name" value="A/G_cyclase"/>
</dbReference>
<dbReference type="Gene3D" id="1.10.510.10">
    <property type="entry name" value="Transferase(Phosphotransferase) domain 1"/>
    <property type="match status" value="1"/>
</dbReference>
<dbReference type="PANTHER" id="PTHR11920">
    <property type="entry name" value="GUANYLYL CYCLASE"/>
    <property type="match status" value="1"/>
</dbReference>
<dbReference type="Pfam" id="PF07714">
    <property type="entry name" value="PK_Tyr_Ser-Thr"/>
    <property type="match status" value="1"/>
</dbReference>
<dbReference type="InterPro" id="IPR029787">
    <property type="entry name" value="Nucleotide_cyclase"/>
</dbReference>
<keyword evidence="11 13" id="KW-0456">Lyase</keyword>
<evidence type="ECO:0000256" key="1">
    <source>
        <dbReference type="ARBA" id="ARBA00001436"/>
    </source>
</evidence>
<keyword evidence="8 16" id="KW-0472">Membrane</keyword>
<dbReference type="OMA" id="CENYTVM"/>
<dbReference type="SMART" id="SM00044">
    <property type="entry name" value="CYCc"/>
    <property type="match status" value="1"/>
</dbReference>
<evidence type="ECO:0000256" key="14">
    <source>
        <dbReference type="RuleBase" id="RU003431"/>
    </source>
</evidence>
<dbReference type="WBParaSite" id="HCON_00122310-00001">
    <property type="protein sequence ID" value="HCON_00122310-00001"/>
    <property type="gene ID" value="HCON_00122310"/>
</dbReference>
<evidence type="ECO:0000256" key="12">
    <source>
        <dbReference type="ARBA" id="ARBA00023293"/>
    </source>
</evidence>
<keyword evidence="6" id="KW-0547">Nucleotide-binding</keyword>
<dbReference type="InterPro" id="IPR000719">
    <property type="entry name" value="Prot_kinase_dom"/>
</dbReference>
<accession>A0A7I4YPW2</accession>
<dbReference type="SUPFAM" id="SSF56112">
    <property type="entry name" value="Protein kinase-like (PK-like)"/>
    <property type="match status" value="1"/>
</dbReference>
<feature type="region of interest" description="Disordered" evidence="15">
    <location>
        <begin position="452"/>
        <end position="474"/>
    </location>
</feature>
<evidence type="ECO:0000256" key="16">
    <source>
        <dbReference type="SAM" id="Phobius"/>
    </source>
</evidence>
<dbReference type="GO" id="GO:0004672">
    <property type="term" value="F:protein kinase activity"/>
    <property type="evidence" value="ECO:0007669"/>
    <property type="project" value="InterPro"/>
</dbReference>
<dbReference type="PROSITE" id="PS00452">
    <property type="entry name" value="GUANYLATE_CYCLASE_1"/>
    <property type="match status" value="1"/>
</dbReference>
<evidence type="ECO:0000256" key="2">
    <source>
        <dbReference type="ARBA" id="ARBA00004479"/>
    </source>
</evidence>
<dbReference type="InterPro" id="IPR018297">
    <property type="entry name" value="A/G_cyclase_CS"/>
</dbReference>
<protein>
    <recommendedName>
        <fullName evidence="3 14">Guanylate cyclase</fullName>
        <ecNumber evidence="3 14">4.6.1.2</ecNumber>
    </recommendedName>
</protein>
<dbReference type="Gene3D" id="3.30.70.1230">
    <property type="entry name" value="Nucleotide cyclase"/>
    <property type="match status" value="1"/>
</dbReference>
<dbReference type="Pfam" id="PF00211">
    <property type="entry name" value="Guanylate_cyc"/>
    <property type="match status" value="1"/>
</dbReference>
<comment type="catalytic activity">
    <reaction evidence="1 14">
        <text>GTP = 3',5'-cyclic GMP + diphosphate</text>
        <dbReference type="Rhea" id="RHEA:13665"/>
        <dbReference type="ChEBI" id="CHEBI:33019"/>
        <dbReference type="ChEBI" id="CHEBI:37565"/>
        <dbReference type="ChEBI" id="CHEBI:57746"/>
        <dbReference type="EC" id="4.6.1.2"/>
    </reaction>
</comment>
<proteinExistence type="inferred from homology"/>
<evidence type="ECO:0000256" key="6">
    <source>
        <dbReference type="ARBA" id="ARBA00022741"/>
    </source>
</evidence>
<feature type="region of interest" description="Disordered" evidence="15">
    <location>
        <begin position="987"/>
        <end position="1012"/>
    </location>
</feature>
<dbReference type="GO" id="GO:0006935">
    <property type="term" value="P:chemotaxis"/>
    <property type="evidence" value="ECO:0007669"/>
    <property type="project" value="UniProtKB-ARBA"/>
</dbReference>
<dbReference type="Gene3D" id="3.40.50.2300">
    <property type="match status" value="2"/>
</dbReference>
<dbReference type="CDD" id="cd06352">
    <property type="entry name" value="PBP1_NPR_GC-like"/>
    <property type="match status" value="1"/>
</dbReference>
<dbReference type="Pfam" id="PF01094">
    <property type="entry name" value="ANF_receptor"/>
    <property type="match status" value="1"/>
</dbReference>
<dbReference type="InterPro" id="IPR028082">
    <property type="entry name" value="Peripla_BP_I"/>
</dbReference>
<dbReference type="InterPro" id="IPR001828">
    <property type="entry name" value="ANF_lig-bd_rcpt"/>
</dbReference>
<dbReference type="InterPro" id="IPR011009">
    <property type="entry name" value="Kinase-like_dom_sf"/>
</dbReference>
<dbReference type="OrthoDB" id="4062651at2759"/>
<dbReference type="SUPFAM" id="SSF53822">
    <property type="entry name" value="Periplasmic binding protein-like I"/>
    <property type="match status" value="1"/>
</dbReference>
<dbReference type="GO" id="GO:0005524">
    <property type="term" value="F:ATP binding"/>
    <property type="evidence" value="ECO:0007669"/>
    <property type="project" value="InterPro"/>
</dbReference>
<keyword evidence="10" id="KW-0325">Glycoprotein</keyword>
<evidence type="ECO:0000313" key="19">
    <source>
        <dbReference type="Proteomes" id="UP000025227"/>
    </source>
</evidence>
<evidence type="ECO:0000256" key="8">
    <source>
        <dbReference type="ARBA" id="ARBA00023136"/>
    </source>
</evidence>
<keyword evidence="12 14" id="KW-0141">cGMP biosynthesis</keyword>
<dbReference type="InterPro" id="IPR001245">
    <property type="entry name" value="Ser-Thr/Tyr_kinase_cat_dom"/>
</dbReference>
<organism evidence="19 20">
    <name type="scientific">Haemonchus contortus</name>
    <name type="common">Barber pole worm</name>
    <dbReference type="NCBI Taxonomy" id="6289"/>
    <lineage>
        <taxon>Eukaryota</taxon>
        <taxon>Metazoa</taxon>
        <taxon>Ecdysozoa</taxon>
        <taxon>Nematoda</taxon>
        <taxon>Chromadorea</taxon>
        <taxon>Rhabditida</taxon>
        <taxon>Rhabditina</taxon>
        <taxon>Rhabditomorpha</taxon>
        <taxon>Strongyloidea</taxon>
        <taxon>Trichostrongylidae</taxon>
        <taxon>Haemonchus</taxon>
    </lineage>
</organism>
<dbReference type="FunFam" id="3.30.70.1230:FF:000023">
    <property type="entry name" value="Guanylate cyclase"/>
    <property type="match status" value="1"/>
</dbReference>
<evidence type="ECO:0000256" key="15">
    <source>
        <dbReference type="SAM" id="MobiDB-lite"/>
    </source>
</evidence>
<evidence type="ECO:0000259" key="17">
    <source>
        <dbReference type="PROSITE" id="PS50011"/>
    </source>
</evidence>
<evidence type="ECO:0000256" key="10">
    <source>
        <dbReference type="ARBA" id="ARBA00023180"/>
    </source>
</evidence>
<evidence type="ECO:0000256" key="5">
    <source>
        <dbReference type="ARBA" id="ARBA00022729"/>
    </source>
</evidence>
<dbReference type="GO" id="GO:0007635">
    <property type="term" value="P:chemosensory behavior"/>
    <property type="evidence" value="ECO:0007669"/>
    <property type="project" value="UniProtKB-ARBA"/>
</dbReference>
<dbReference type="PROSITE" id="PS50125">
    <property type="entry name" value="GUANYLATE_CYCLASE_2"/>
    <property type="match status" value="1"/>
</dbReference>